<reference evidence="2 3" key="1">
    <citation type="journal article" date="2016" name="Nat. Commun.">
        <title>Thousands of microbial genomes shed light on interconnected biogeochemical processes in an aquifer system.</title>
        <authorList>
            <person name="Anantharaman K."/>
            <person name="Brown C.T."/>
            <person name="Hug L.A."/>
            <person name="Sharon I."/>
            <person name="Castelle C.J."/>
            <person name="Probst A.J."/>
            <person name="Thomas B.C."/>
            <person name="Singh A."/>
            <person name="Wilkins M.J."/>
            <person name="Karaoz U."/>
            <person name="Brodie E.L."/>
            <person name="Williams K.H."/>
            <person name="Hubbard S.S."/>
            <person name="Banfield J.F."/>
        </authorList>
    </citation>
    <scope>NUCLEOTIDE SEQUENCE [LARGE SCALE GENOMIC DNA]</scope>
</reference>
<dbReference type="PROSITE" id="PS51112">
    <property type="entry name" value="AMMECR1"/>
    <property type="match status" value="1"/>
</dbReference>
<evidence type="ECO:0000313" key="2">
    <source>
        <dbReference type="EMBL" id="OGK00919.1"/>
    </source>
</evidence>
<evidence type="ECO:0000259" key="1">
    <source>
        <dbReference type="PROSITE" id="PS51112"/>
    </source>
</evidence>
<protein>
    <recommendedName>
        <fullName evidence="1">AMMECR1 domain-containing protein</fullName>
    </recommendedName>
</protein>
<organism evidence="2 3">
    <name type="scientific">Candidatus Raymondbacteria bacterium RIFOXYD12_FULL_49_13</name>
    <dbReference type="NCBI Taxonomy" id="1817890"/>
    <lineage>
        <taxon>Bacteria</taxon>
        <taxon>Raymondiibacteriota</taxon>
    </lineage>
</organism>
<dbReference type="NCBIfam" id="TIGR00296">
    <property type="entry name" value="TIGR00296 family protein"/>
    <property type="match status" value="1"/>
</dbReference>
<sequence length="181" mass="20390">MELSKEEKTLLLHMARASFESCVKREKMPAFTVLDKFKQECGAFVTLKEQGELRGCIGHIYPVSPLFQTVTEMAEAAALHDTRFSPVEPSELKTIDIEISVLTPPVQIPSLKEFVIGKHGIIINLRGRQAVFLPQVAVEQKWDKDTTLRHLCIKAGLPADAYLDKTMEFRVFEAIVFGETE</sequence>
<dbReference type="PANTHER" id="PTHR13016">
    <property type="entry name" value="AMMECR1 HOMOLOG"/>
    <property type="match status" value="1"/>
</dbReference>
<name>A0A1F7F2M9_UNCRA</name>
<dbReference type="EMBL" id="MFYX01000138">
    <property type="protein sequence ID" value="OGK00919.1"/>
    <property type="molecule type" value="Genomic_DNA"/>
</dbReference>
<dbReference type="InterPro" id="IPR027485">
    <property type="entry name" value="AMMECR1_N"/>
</dbReference>
<dbReference type="Gene3D" id="3.30.1490.150">
    <property type="entry name" value="Hypothetical protein ph0010, domain 2"/>
    <property type="match status" value="1"/>
</dbReference>
<dbReference type="InterPro" id="IPR036071">
    <property type="entry name" value="AMMECR1_dom_sf"/>
</dbReference>
<gene>
    <name evidence="2" type="ORF">A2519_12695</name>
</gene>
<dbReference type="Gene3D" id="3.30.700.20">
    <property type="entry name" value="Hypothetical protein ph0010, domain 1"/>
    <property type="match status" value="1"/>
</dbReference>
<dbReference type="AlphaFoldDB" id="A0A1F7F2M9"/>
<accession>A0A1F7F2M9</accession>
<feature type="domain" description="AMMECR1" evidence="1">
    <location>
        <begin position="5"/>
        <end position="181"/>
    </location>
</feature>
<dbReference type="InterPro" id="IPR027623">
    <property type="entry name" value="AmmeMemoSam_A"/>
</dbReference>
<dbReference type="PANTHER" id="PTHR13016:SF0">
    <property type="entry name" value="AMME SYNDROME CANDIDATE GENE 1 PROTEIN"/>
    <property type="match status" value="1"/>
</dbReference>
<dbReference type="Pfam" id="PF01871">
    <property type="entry name" value="AMMECR1"/>
    <property type="match status" value="1"/>
</dbReference>
<proteinExistence type="predicted"/>
<dbReference type="InterPro" id="IPR002733">
    <property type="entry name" value="AMMECR1_domain"/>
</dbReference>
<dbReference type="SUPFAM" id="SSF143447">
    <property type="entry name" value="AMMECR1-like"/>
    <property type="match status" value="1"/>
</dbReference>
<dbReference type="InterPro" id="IPR023473">
    <property type="entry name" value="AMMECR1"/>
</dbReference>
<dbReference type="NCBIfam" id="TIGR04335">
    <property type="entry name" value="AmmeMemoSam_A"/>
    <property type="match status" value="1"/>
</dbReference>
<comment type="caution">
    <text evidence="2">The sequence shown here is derived from an EMBL/GenBank/DDBJ whole genome shotgun (WGS) entry which is preliminary data.</text>
</comment>
<dbReference type="Proteomes" id="UP000179243">
    <property type="component" value="Unassembled WGS sequence"/>
</dbReference>
<evidence type="ECO:0000313" key="3">
    <source>
        <dbReference type="Proteomes" id="UP000179243"/>
    </source>
</evidence>